<dbReference type="GO" id="GO:0043709">
    <property type="term" value="P:cell adhesion involved in single-species biofilm formation"/>
    <property type="evidence" value="ECO:0007669"/>
    <property type="project" value="TreeGrafter"/>
</dbReference>
<feature type="compositionally biased region" description="Basic and acidic residues" evidence="3">
    <location>
        <begin position="344"/>
        <end position="355"/>
    </location>
</feature>
<evidence type="ECO:0000256" key="2">
    <source>
        <dbReference type="ARBA" id="ARBA00034247"/>
    </source>
</evidence>
<dbReference type="GO" id="GO:0052621">
    <property type="term" value="F:diguanylate cyclase activity"/>
    <property type="evidence" value="ECO:0007669"/>
    <property type="project" value="UniProtKB-EC"/>
</dbReference>
<feature type="transmembrane region" description="Helical" evidence="4">
    <location>
        <begin position="62"/>
        <end position="78"/>
    </location>
</feature>
<dbReference type="AlphaFoldDB" id="A0A1G7YTE2"/>
<feature type="transmembrane region" description="Helical" evidence="4">
    <location>
        <begin position="38"/>
        <end position="55"/>
    </location>
</feature>
<feature type="transmembrane region" description="Helical" evidence="4">
    <location>
        <begin position="165"/>
        <end position="186"/>
    </location>
</feature>
<gene>
    <name evidence="6" type="ORF">SAMN04488136_10636</name>
</gene>
<proteinExistence type="predicted"/>
<dbReference type="PANTHER" id="PTHR45138:SF9">
    <property type="entry name" value="DIGUANYLATE CYCLASE DGCM-RELATED"/>
    <property type="match status" value="1"/>
</dbReference>
<keyword evidence="4" id="KW-0812">Transmembrane</keyword>
<dbReference type="Pfam" id="PF00990">
    <property type="entry name" value="GGDEF"/>
    <property type="match status" value="2"/>
</dbReference>
<dbReference type="Gene3D" id="3.30.70.270">
    <property type="match status" value="1"/>
</dbReference>
<keyword evidence="4" id="KW-1133">Transmembrane helix</keyword>
<dbReference type="PROSITE" id="PS50887">
    <property type="entry name" value="GGDEF"/>
    <property type="match status" value="1"/>
</dbReference>
<dbReference type="InterPro" id="IPR000160">
    <property type="entry name" value="GGDEF_dom"/>
</dbReference>
<evidence type="ECO:0000256" key="3">
    <source>
        <dbReference type="SAM" id="MobiDB-lite"/>
    </source>
</evidence>
<evidence type="ECO:0000256" key="1">
    <source>
        <dbReference type="ARBA" id="ARBA00012528"/>
    </source>
</evidence>
<dbReference type="CDD" id="cd01949">
    <property type="entry name" value="GGDEF"/>
    <property type="match status" value="1"/>
</dbReference>
<comment type="catalytic activity">
    <reaction evidence="2">
        <text>2 GTP = 3',3'-c-di-GMP + 2 diphosphate</text>
        <dbReference type="Rhea" id="RHEA:24898"/>
        <dbReference type="ChEBI" id="CHEBI:33019"/>
        <dbReference type="ChEBI" id="CHEBI:37565"/>
        <dbReference type="ChEBI" id="CHEBI:58805"/>
        <dbReference type="EC" id="2.7.7.65"/>
    </reaction>
</comment>
<feature type="transmembrane region" description="Helical" evidence="4">
    <location>
        <begin position="217"/>
        <end position="239"/>
    </location>
</feature>
<feature type="domain" description="GGDEF" evidence="5">
    <location>
        <begin position="261"/>
        <end position="410"/>
    </location>
</feature>
<name>A0A1G7YTE2_9VIBR</name>
<dbReference type="EC" id="2.7.7.65" evidence="1"/>
<feature type="region of interest" description="Disordered" evidence="3">
    <location>
        <begin position="342"/>
        <end position="365"/>
    </location>
</feature>
<dbReference type="PANTHER" id="PTHR45138">
    <property type="entry name" value="REGULATORY COMPONENTS OF SENSORY TRANSDUCTION SYSTEM"/>
    <property type="match status" value="1"/>
</dbReference>
<dbReference type="EMBL" id="FNDD01000006">
    <property type="protein sequence ID" value="SDG99657.1"/>
    <property type="molecule type" value="Genomic_DNA"/>
</dbReference>
<dbReference type="SUPFAM" id="SSF55073">
    <property type="entry name" value="Nucleotide cyclase"/>
    <property type="match status" value="1"/>
</dbReference>
<dbReference type="OrthoDB" id="9812260at2"/>
<evidence type="ECO:0000313" key="7">
    <source>
        <dbReference type="Proteomes" id="UP000198854"/>
    </source>
</evidence>
<evidence type="ECO:0000259" key="5">
    <source>
        <dbReference type="PROSITE" id="PS50887"/>
    </source>
</evidence>
<evidence type="ECO:0000256" key="4">
    <source>
        <dbReference type="SAM" id="Phobius"/>
    </source>
</evidence>
<dbReference type="SMART" id="SM00267">
    <property type="entry name" value="GGDEF"/>
    <property type="match status" value="1"/>
</dbReference>
<dbReference type="Proteomes" id="UP000198854">
    <property type="component" value="Unassembled WGS sequence"/>
</dbReference>
<dbReference type="NCBIfam" id="TIGR00254">
    <property type="entry name" value="GGDEF"/>
    <property type="match status" value="2"/>
</dbReference>
<dbReference type="InterPro" id="IPR029787">
    <property type="entry name" value="Nucleotide_cyclase"/>
</dbReference>
<feature type="transmembrane region" description="Helical" evidence="4">
    <location>
        <begin position="12"/>
        <end position="32"/>
    </location>
</feature>
<organism evidence="6 7">
    <name type="scientific">Vibrio xiamenensis</name>
    <dbReference type="NCBI Taxonomy" id="861298"/>
    <lineage>
        <taxon>Bacteria</taxon>
        <taxon>Pseudomonadati</taxon>
        <taxon>Pseudomonadota</taxon>
        <taxon>Gammaproteobacteria</taxon>
        <taxon>Vibrionales</taxon>
        <taxon>Vibrionaceae</taxon>
        <taxon>Vibrio</taxon>
    </lineage>
</organism>
<dbReference type="GO" id="GO:1902201">
    <property type="term" value="P:negative regulation of bacterial-type flagellum-dependent cell motility"/>
    <property type="evidence" value="ECO:0007669"/>
    <property type="project" value="TreeGrafter"/>
</dbReference>
<dbReference type="InterPro" id="IPR043128">
    <property type="entry name" value="Rev_trsase/Diguanyl_cyclase"/>
</dbReference>
<dbReference type="RefSeq" id="WP_093271309.1">
    <property type="nucleotide sequence ID" value="NZ_FNDD01000006.1"/>
</dbReference>
<protein>
    <recommendedName>
        <fullName evidence="1">diguanylate cyclase</fullName>
        <ecNumber evidence="1">2.7.7.65</ecNumber>
    </recommendedName>
</protein>
<dbReference type="GO" id="GO:0005886">
    <property type="term" value="C:plasma membrane"/>
    <property type="evidence" value="ECO:0007669"/>
    <property type="project" value="TreeGrafter"/>
</dbReference>
<feature type="transmembrane region" description="Helical" evidence="4">
    <location>
        <begin position="122"/>
        <end position="145"/>
    </location>
</feature>
<feature type="transmembrane region" description="Helical" evidence="4">
    <location>
        <begin position="90"/>
        <end position="110"/>
    </location>
</feature>
<keyword evidence="4" id="KW-0472">Membrane</keyword>
<reference evidence="6 7" key="1">
    <citation type="submission" date="2016-10" db="EMBL/GenBank/DDBJ databases">
        <authorList>
            <person name="de Groot N.N."/>
        </authorList>
    </citation>
    <scope>NUCLEOTIDE SEQUENCE [LARGE SCALE GENOMIC DNA]</scope>
    <source>
        <strain evidence="6 7">CGMCC 1.10228</strain>
    </source>
</reference>
<keyword evidence="7" id="KW-1185">Reference proteome</keyword>
<sequence>MSYSVVTSNWFRLSFPLFILATIWLGMSNVIVVTEANLGFASNLPFVLFLAVIALSHAFKQSRIAMIATAMLVAYWIIQARLQTPLSTGTTLLELCLLSFLSPVACMLVYPLRDTGLFSRTYLIFLVTLSLFALWCYIILSYFYAGGFEQVNETFLFVVPQISRLPLVLVLYLAALVGVSAILLLRYNRIVDAVVYSAITLSSTTYVFFHIPYISVTMFSIVAILLLIYVLSASYELAFNDRLTNIPGRLALDSDLKHLGRKFSIAMVDIDHFKQFNDTYGHDTGDDVLKLVAARLQEVGGKAKVYRYGGEEFTVVFKNKTVKEAVPHLESLRENVENYQMVLRDNERPKNDRQGTRRRGKSQKNKTVNITISIGVCDNAKQAKVEDVIKSADQALYKAKKAGRNKVACF</sequence>
<dbReference type="InterPro" id="IPR050469">
    <property type="entry name" value="Diguanylate_Cyclase"/>
</dbReference>
<evidence type="ECO:0000313" key="6">
    <source>
        <dbReference type="EMBL" id="SDG99657.1"/>
    </source>
</evidence>
<accession>A0A1G7YTE2</accession>
<dbReference type="STRING" id="861298.SAMN04488136_10636"/>